<keyword evidence="5" id="KW-0009">Actin-binding</keyword>
<proteinExistence type="predicted"/>
<comment type="subcellular location">
    <subcellularLocation>
        <location evidence="1">Cytoplasm</location>
    </subcellularLocation>
</comment>
<evidence type="ECO:0000256" key="4">
    <source>
        <dbReference type="ARBA" id="ARBA00022737"/>
    </source>
</evidence>
<feature type="non-terminal residue" evidence="7">
    <location>
        <position position="65"/>
    </location>
</feature>
<evidence type="ECO:0000256" key="5">
    <source>
        <dbReference type="ARBA" id="ARBA00023203"/>
    </source>
</evidence>
<dbReference type="PANTHER" id="PTHR19961">
    <property type="entry name" value="FIMBRIN/PLASTIN"/>
    <property type="match status" value="1"/>
</dbReference>
<comment type="caution">
    <text evidence="7">The sequence shown here is derived from an EMBL/GenBank/DDBJ whole genome shotgun (WGS) entry which is preliminary data.</text>
</comment>
<organism evidence="7 8">
    <name type="scientific">Cirrhinus mrigala</name>
    <name type="common">Mrigala</name>
    <dbReference type="NCBI Taxonomy" id="683832"/>
    <lineage>
        <taxon>Eukaryota</taxon>
        <taxon>Metazoa</taxon>
        <taxon>Chordata</taxon>
        <taxon>Craniata</taxon>
        <taxon>Vertebrata</taxon>
        <taxon>Euteleostomi</taxon>
        <taxon>Actinopterygii</taxon>
        <taxon>Neopterygii</taxon>
        <taxon>Teleostei</taxon>
        <taxon>Ostariophysi</taxon>
        <taxon>Cypriniformes</taxon>
        <taxon>Cyprinidae</taxon>
        <taxon>Labeoninae</taxon>
        <taxon>Labeonini</taxon>
        <taxon>Cirrhinus</taxon>
    </lineage>
</organism>
<dbReference type="PANTHER" id="PTHR19961:SF32">
    <property type="entry name" value="PLASTIN-3"/>
    <property type="match status" value="1"/>
</dbReference>
<dbReference type="PROSITE" id="PS50021">
    <property type="entry name" value="CH"/>
    <property type="match status" value="1"/>
</dbReference>
<dbReference type="GO" id="GO:0003779">
    <property type="term" value="F:actin binding"/>
    <property type="evidence" value="ECO:0007669"/>
    <property type="project" value="UniProtKB-KW"/>
</dbReference>
<evidence type="ECO:0000256" key="1">
    <source>
        <dbReference type="ARBA" id="ARBA00004496"/>
    </source>
</evidence>
<dbReference type="SUPFAM" id="SSF47576">
    <property type="entry name" value="Calponin-homology domain, CH-domain"/>
    <property type="match status" value="1"/>
</dbReference>
<keyword evidence="4" id="KW-0677">Repeat</keyword>
<dbReference type="Gene3D" id="1.10.418.10">
    <property type="entry name" value="Calponin-like domain"/>
    <property type="match status" value="1"/>
</dbReference>
<evidence type="ECO:0000256" key="2">
    <source>
        <dbReference type="ARBA" id="ARBA00022490"/>
    </source>
</evidence>
<dbReference type="InterPro" id="IPR036872">
    <property type="entry name" value="CH_dom_sf"/>
</dbReference>
<gene>
    <name evidence="7" type="ORF">M9458_029173</name>
</gene>
<sequence>EKDDLKRAECMLQQADRLGCRQFVTSTDVVSGNPKLNLAFVANLFNKYPALTKPENQDINWGLLE</sequence>
<dbReference type="InterPro" id="IPR001715">
    <property type="entry name" value="CH_dom"/>
</dbReference>
<dbReference type="EMBL" id="JAMKFB020000014">
    <property type="protein sequence ID" value="KAL0176843.1"/>
    <property type="molecule type" value="Genomic_DNA"/>
</dbReference>
<protein>
    <recommendedName>
        <fullName evidence="6">Calponin-homology (CH) domain-containing protein</fullName>
    </recommendedName>
</protein>
<dbReference type="InterPro" id="IPR039959">
    <property type="entry name" value="Fimbrin/Plastin"/>
</dbReference>
<keyword evidence="2" id="KW-0963">Cytoplasm</keyword>
<evidence type="ECO:0000313" key="7">
    <source>
        <dbReference type="EMBL" id="KAL0176843.1"/>
    </source>
</evidence>
<evidence type="ECO:0000256" key="3">
    <source>
        <dbReference type="ARBA" id="ARBA00022553"/>
    </source>
</evidence>
<accession>A0ABD0PS29</accession>
<evidence type="ECO:0000313" key="8">
    <source>
        <dbReference type="Proteomes" id="UP001529510"/>
    </source>
</evidence>
<feature type="non-terminal residue" evidence="7">
    <location>
        <position position="1"/>
    </location>
</feature>
<dbReference type="AlphaFoldDB" id="A0ABD0PS29"/>
<keyword evidence="8" id="KW-1185">Reference proteome</keyword>
<dbReference type="Proteomes" id="UP001529510">
    <property type="component" value="Unassembled WGS sequence"/>
</dbReference>
<evidence type="ECO:0000259" key="6">
    <source>
        <dbReference type="PROSITE" id="PS50021"/>
    </source>
</evidence>
<dbReference type="Pfam" id="PF00307">
    <property type="entry name" value="CH"/>
    <property type="match status" value="1"/>
</dbReference>
<keyword evidence="3" id="KW-0597">Phosphoprotein</keyword>
<reference evidence="7 8" key="1">
    <citation type="submission" date="2024-05" db="EMBL/GenBank/DDBJ databases">
        <title>Genome sequencing and assembly of Indian major carp, Cirrhinus mrigala (Hamilton, 1822).</title>
        <authorList>
            <person name="Mohindra V."/>
            <person name="Chowdhury L.M."/>
            <person name="Lal K."/>
            <person name="Jena J.K."/>
        </authorList>
    </citation>
    <scope>NUCLEOTIDE SEQUENCE [LARGE SCALE GENOMIC DNA]</scope>
    <source>
        <strain evidence="7">CM1030</strain>
        <tissue evidence="7">Blood</tissue>
    </source>
</reference>
<feature type="domain" description="Calponin-homology (CH)" evidence="6">
    <location>
        <begin position="1"/>
        <end position="49"/>
    </location>
</feature>
<dbReference type="GO" id="GO:0005737">
    <property type="term" value="C:cytoplasm"/>
    <property type="evidence" value="ECO:0007669"/>
    <property type="project" value="UniProtKB-SubCell"/>
</dbReference>
<name>A0ABD0PS29_CIRMR</name>